<evidence type="ECO:0000313" key="2">
    <source>
        <dbReference type="Proteomes" id="UP000465810"/>
    </source>
</evidence>
<accession>A0A7X4K7E8</accession>
<dbReference type="AlphaFoldDB" id="A0A7X4K7E8"/>
<dbReference type="RefSeq" id="WP_160984977.1">
    <property type="nucleotide sequence ID" value="NZ_WVTD01000003.1"/>
</dbReference>
<reference evidence="1 2" key="1">
    <citation type="submission" date="2019-12" db="EMBL/GenBank/DDBJ databases">
        <authorList>
            <person name="Feng G."/>
            <person name="Zhu H."/>
        </authorList>
    </citation>
    <scope>NUCLEOTIDE SEQUENCE [LARGE SCALE GENOMIC DNA]</scope>
    <source>
        <strain evidence="1 2">FGD1</strain>
    </source>
</reference>
<name>A0A7X4K7E8_9SPHN</name>
<gene>
    <name evidence="1" type="ORF">GR702_05560</name>
</gene>
<evidence type="ECO:0000313" key="1">
    <source>
        <dbReference type="EMBL" id="MYL97238.1"/>
    </source>
</evidence>
<dbReference type="Proteomes" id="UP000465810">
    <property type="component" value="Unassembled WGS sequence"/>
</dbReference>
<keyword evidence="2" id="KW-1185">Reference proteome</keyword>
<protein>
    <submittedName>
        <fullName evidence="1">Uncharacterized protein</fullName>
    </submittedName>
</protein>
<comment type="caution">
    <text evidence="1">The sequence shown here is derived from an EMBL/GenBank/DDBJ whole genome shotgun (WGS) entry which is preliminary data.</text>
</comment>
<sequence length="128" mass="13693">MFSKDCYMNKIDITAPGVVVAPELLAEIREGAWDGTVTVERIYGLAFAITAALDVVANEAMSRQGKVEAGPITNMREWAVISSLMDLLKEQADACGASFEKAELATARATRDHRSGVTGRRSAMGEAA</sequence>
<dbReference type="EMBL" id="WVTD01000003">
    <property type="protein sequence ID" value="MYL97238.1"/>
    <property type="molecule type" value="Genomic_DNA"/>
</dbReference>
<organism evidence="1 2">
    <name type="scientific">Novosphingobium silvae</name>
    <dbReference type="NCBI Taxonomy" id="2692619"/>
    <lineage>
        <taxon>Bacteria</taxon>
        <taxon>Pseudomonadati</taxon>
        <taxon>Pseudomonadota</taxon>
        <taxon>Alphaproteobacteria</taxon>
        <taxon>Sphingomonadales</taxon>
        <taxon>Sphingomonadaceae</taxon>
        <taxon>Novosphingobium</taxon>
    </lineage>
</organism>
<proteinExistence type="predicted"/>